<feature type="compositionally biased region" description="Low complexity" evidence="1">
    <location>
        <begin position="734"/>
        <end position="747"/>
    </location>
</feature>
<feature type="compositionally biased region" description="Low complexity" evidence="1">
    <location>
        <begin position="356"/>
        <end position="398"/>
    </location>
</feature>
<evidence type="ECO:0000313" key="2">
    <source>
        <dbReference type="EMBL" id="KOF87010.1"/>
    </source>
</evidence>
<feature type="compositionally biased region" description="Low complexity" evidence="1">
    <location>
        <begin position="648"/>
        <end position="668"/>
    </location>
</feature>
<feature type="compositionally biased region" description="Polar residues" evidence="1">
    <location>
        <begin position="568"/>
        <end position="579"/>
    </location>
</feature>
<proteinExistence type="predicted"/>
<dbReference type="AlphaFoldDB" id="A0A0L8HE34"/>
<gene>
    <name evidence="2" type="ORF">OCBIM_22017631mg</name>
</gene>
<feature type="compositionally biased region" description="Polar residues" evidence="1">
    <location>
        <begin position="1"/>
        <end position="13"/>
    </location>
</feature>
<feature type="compositionally biased region" description="Low complexity" evidence="1">
    <location>
        <begin position="533"/>
        <end position="553"/>
    </location>
</feature>
<feature type="compositionally biased region" description="Polar residues" evidence="1">
    <location>
        <begin position="67"/>
        <end position="77"/>
    </location>
</feature>
<reference evidence="2" key="1">
    <citation type="submission" date="2015-07" db="EMBL/GenBank/DDBJ databases">
        <title>MeaNS - Measles Nucleotide Surveillance Program.</title>
        <authorList>
            <person name="Tran T."/>
            <person name="Druce J."/>
        </authorList>
    </citation>
    <scope>NUCLEOTIDE SEQUENCE</scope>
    <source>
        <strain evidence="2">UCB-OBI-ISO-001</strain>
        <tissue evidence="2">Gonad</tissue>
    </source>
</reference>
<feature type="compositionally biased region" description="Polar residues" evidence="1">
    <location>
        <begin position="155"/>
        <end position="164"/>
    </location>
</feature>
<feature type="region of interest" description="Disordered" evidence="1">
    <location>
        <begin position="1"/>
        <end position="44"/>
    </location>
</feature>
<feature type="compositionally biased region" description="Polar residues" evidence="1">
    <location>
        <begin position="98"/>
        <end position="115"/>
    </location>
</feature>
<evidence type="ECO:0000256" key="1">
    <source>
        <dbReference type="SAM" id="MobiDB-lite"/>
    </source>
</evidence>
<feature type="compositionally biased region" description="Low complexity" evidence="1">
    <location>
        <begin position="304"/>
        <end position="349"/>
    </location>
</feature>
<feature type="compositionally biased region" description="Polar residues" evidence="1">
    <location>
        <begin position="511"/>
        <end position="523"/>
    </location>
</feature>
<feature type="compositionally biased region" description="Pro residues" evidence="1">
    <location>
        <begin position="722"/>
        <end position="733"/>
    </location>
</feature>
<feature type="non-terminal residue" evidence="2">
    <location>
        <position position="793"/>
    </location>
</feature>
<feature type="compositionally biased region" description="Basic and acidic residues" evidence="1">
    <location>
        <begin position="80"/>
        <end position="97"/>
    </location>
</feature>
<feature type="compositionally biased region" description="Gly residues" evidence="1">
    <location>
        <begin position="636"/>
        <end position="647"/>
    </location>
</feature>
<feature type="compositionally biased region" description="Low complexity" evidence="1">
    <location>
        <begin position="407"/>
        <end position="454"/>
    </location>
</feature>
<name>A0A0L8HE34_OCTBM</name>
<dbReference type="EMBL" id="KQ418516">
    <property type="protein sequence ID" value="KOF87010.1"/>
    <property type="molecule type" value="Genomic_DNA"/>
</dbReference>
<feature type="compositionally biased region" description="Low complexity" evidence="1">
    <location>
        <begin position="239"/>
        <end position="294"/>
    </location>
</feature>
<sequence length="793" mass="81835">MSKSDSSSVTKNKLTPGAGHRDDRATTPGTDDESTVGPICENFAPQTWRKTICRNCFHAKSEHGLDTRTNGTENLANSADARKTTSKKEEEKEKSSDKNVSSTTDKSKNTAQTAPEATVKEEETKNTKPLAALLESNKPKKSPHVIPNATPVSLIMSNLANSKKPSPVDVKKCGPPGNTLLSTASAKKLVEKFGGSKTAPPSPSGPGPNKLPTFGKKTNSFLKETSKTDAPSPGTKQVTSAEASAKSSKTSDVVSTSAGTTSTPSSSLSSTSSSQSTSKTTSAASSKDTTTTKDSTIDTKKGSSDSSSTATSTTKTATAPSTSSSTTTTKPTTTTTTTTTKPSTTTSDSANDKSKISSASTTPTSTKTSTGDTSKTTSSAKVDTATASTVPPSSAAASKGQYAKSQAEAAAAAAAAEAAATAAALAVAATTTIPTSTPISTPTPATSPSTTTQSTKEETANYGDYGDNMASIRRTGRYTDDPHVGSTRAFTSATSDEVKNDGQRCMRSHSFEGSNVIITSGQDNEGIRDSPGRLSRQDSTSSTSSSSESGRSRQPIVVEVQVRKGHRSSQQASQPTGRSPSPAPFVVISPGGATRVGRTPITTTIRTGFGFPSGRMSPSVLHSGFSGLGGFIDSGGGDRSWDSGGGSFVSSPSPSSCSSPVPSSMRSGYRPYQSPSPSPSPSTPARVIPLPVLHTTSTGVSPDSYEFNVARATSPHIAGYHTPPPPPYTPPLDTPTTPSRTSSTSPSQQFYSPGPSSIQDGKASGSHYLKDVDYDLDTRFDPNNFENKPRYEG</sequence>
<organism evidence="2">
    <name type="scientific">Octopus bimaculoides</name>
    <name type="common">California two-spotted octopus</name>
    <dbReference type="NCBI Taxonomy" id="37653"/>
    <lineage>
        <taxon>Eukaryota</taxon>
        <taxon>Metazoa</taxon>
        <taxon>Spiralia</taxon>
        <taxon>Lophotrochozoa</taxon>
        <taxon>Mollusca</taxon>
        <taxon>Cephalopoda</taxon>
        <taxon>Coleoidea</taxon>
        <taxon>Octopodiformes</taxon>
        <taxon>Octopoda</taxon>
        <taxon>Incirrata</taxon>
        <taxon>Octopodidae</taxon>
        <taxon>Octopus</taxon>
    </lineage>
</organism>
<feature type="region of interest" description="Disordered" evidence="1">
    <location>
        <begin position="61"/>
        <end position="599"/>
    </location>
</feature>
<dbReference type="OrthoDB" id="10036174at2759"/>
<feature type="compositionally biased region" description="Polar residues" evidence="1">
    <location>
        <begin position="748"/>
        <end position="759"/>
    </location>
</feature>
<accession>A0A0L8HE34</accession>
<feature type="region of interest" description="Disordered" evidence="1">
    <location>
        <begin position="636"/>
        <end position="766"/>
    </location>
</feature>
<protein>
    <submittedName>
        <fullName evidence="2">Uncharacterized protein</fullName>
    </submittedName>
</protein>